<sequence length="346" mass="38597">MVLFHDGKRALRLRPLFLFCSACLLLGSCQRSPTETALEIYINRLAIALSTSIERSSLTQAPAPPPDITLTTRPNLAGAVTLDLTSLRHCALKTTLIKRGSSLGKKAKASQRLLLQLEFLHFAPDCIALQRQQGNIATANQLHDKWLYEKSTLPGQIFQATLSGPAFRAFWNTHPRPGEYPAVDVARARAALHRLTDMVVRWLQGDYRHDNLALELALGEIAGARAGHTLQRLAARHDWLHAAESSLHNPVNDRLPCRPPIHTTRTILLADATAYFRQEVLPRSGRTAQQLATLVDAVAVLEALLESAQTPDYQRWRHQRRELLETVDQAAVKHLEILTRARQACT</sequence>
<reference evidence="1" key="1">
    <citation type="submission" date="2019-02" db="EMBL/GenBank/DDBJ databases">
        <authorList>
            <person name="Li S.-H."/>
        </authorList>
    </citation>
    <scope>NUCLEOTIDE SEQUENCE</scope>
    <source>
        <strain evidence="1">IMCC11814</strain>
    </source>
</reference>
<dbReference type="Pfam" id="PF11279">
    <property type="entry name" value="DUF3080"/>
    <property type="match status" value="1"/>
</dbReference>
<dbReference type="RefSeq" id="WP_279249608.1">
    <property type="nucleotide sequence ID" value="NZ_SHNO01000001.1"/>
</dbReference>
<protein>
    <submittedName>
        <fullName evidence="1">DUF3080 family protein</fullName>
    </submittedName>
</protein>
<accession>A0ABT3T6K3</accession>
<keyword evidence="2" id="KW-1185">Reference proteome</keyword>
<dbReference type="EMBL" id="SHNO01000001">
    <property type="protein sequence ID" value="MCX2977903.1"/>
    <property type="molecule type" value="Genomic_DNA"/>
</dbReference>
<name>A0ABT3T6K3_9GAMM</name>
<dbReference type="InterPro" id="IPR021431">
    <property type="entry name" value="DUF3080"/>
</dbReference>
<evidence type="ECO:0000313" key="2">
    <source>
        <dbReference type="Proteomes" id="UP001143304"/>
    </source>
</evidence>
<dbReference type="Proteomes" id="UP001143304">
    <property type="component" value="Unassembled WGS sequence"/>
</dbReference>
<comment type="caution">
    <text evidence="1">The sequence shown here is derived from an EMBL/GenBank/DDBJ whole genome shotgun (WGS) entry which is preliminary data.</text>
</comment>
<gene>
    <name evidence="1" type="ORF">EYC82_11110</name>
</gene>
<proteinExistence type="predicted"/>
<organism evidence="1 2">
    <name type="scientific">Candidatus Marimicrobium litorale</name>
    <dbReference type="NCBI Taxonomy" id="2518991"/>
    <lineage>
        <taxon>Bacteria</taxon>
        <taxon>Pseudomonadati</taxon>
        <taxon>Pseudomonadota</taxon>
        <taxon>Gammaproteobacteria</taxon>
        <taxon>Cellvibrionales</taxon>
        <taxon>Halieaceae</taxon>
        <taxon>Marimicrobium</taxon>
    </lineage>
</organism>
<evidence type="ECO:0000313" key="1">
    <source>
        <dbReference type="EMBL" id="MCX2977903.1"/>
    </source>
</evidence>